<proteinExistence type="predicted"/>
<dbReference type="Proteomes" id="UP000575083">
    <property type="component" value="Unassembled WGS sequence"/>
</dbReference>
<reference evidence="2 3" key="1">
    <citation type="submission" date="2020-08" db="EMBL/GenBank/DDBJ databases">
        <title>Functional genomics of gut bacteria from endangered species of beetles.</title>
        <authorList>
            <person name="Carlos-Shanley C."/>
        </authorList>
    </citation>
    <scope>NUCLEOTIDE SEQUENCE [LARGE SCALE GENOMIC DNA]</scope>
    <source>
        <strain evidence="2 3">S00198</strain>
    </source>
</reference>
<accession>A0A7X0PL56</accession>
<evidence type="ECO:0008006" key="4">
    <source>
        <dbReference type="Google" id="ProtNLM"/>
    </source>
</evidence>
<keyword evidence="3" id="KW-1185">Reference proteome</keyword>
<organism evidence="2 3">
    <name type="scientific">Acidovorax soli</name>
    <dbReference type="NCBI Taxonomy" id="592050"/>
    <lineage>
        <taxon>Bacteria</taxon>
        <taxon>Pseudomonadati</taxon>
        <taxon>Pseudomonadota</taxon>
        <taxon>Betaproteobacteria</taxon>
        <taxon>Burkholderiales</taxon>
        <taxon>Comamonadaceae</taxon>
        <taxon>Acidovorax</taxon>
    </lineage>
</organism>
<sequence length="178" mass="18379">MNWTLIGAASALLGLAACSPALNWRTVPLPEAALTITLPCKPDHATRSVELAGAPVDLSMVGCEADGATFAVSHATLADPAQAGAALAHWHAAVLARLGGPQAQTGEQPFVPRGALPLPQSVRAVAQGQGPDGRAVAAQAVWFARPVGPQMRLYHAVVYTPKPRPEVADTFFTGLVLP</sequence>
<comment type="caution">
    <text evidence="2">The sequence shown here is derived from an EMBL/GenBank/DDBJ whole genome shotgun (WGS) entry which is preliminary data.</text>
</comment>
<feature type="chain" id="PRO_5031178029" description="Lipoprotein" evidence="1">
    <location>
        <begin position="24"/>
        <end position="178"/>
    </location>
</feature>
<dbReference type="AlphaFoldDB" id="A0A7X0PL56"/>
<feature type="signal peptide" evidence="1">
    <location>
        <begin position="1"/>
        <end position="23"/>
    </location>
</feature>
<name>A0A7X0PL56_9BURK</name>
<dbReference type="EMBL" id="JACHLK010000020">
    <property type="protein sequence ID" value="MBB6563572.1"/>
    <property type="molecule type" value="Genomic_DNA"/>
</dbReference>
<protein>
    <recommendedName>
        <fullName evidence="4">Lipoprotein</fullName>
    </recommendedName>
</protein>
<evidence type="ECO:0000256" key="1">
    <source>
        <dbReference type="SAM" id="SignalP"/>
    </source>
</evidence>
<dbReference type="RefSeq" id="WP_184864757.1">
    <property type="nucleotide sequence ID" value="NZ_JACHLK010000020.1"/>
</dbReference>
<evidence type="ECO:0000313" key="2">
    <source>
        <dbReference type="EMBL" id="MBB6563572.1"/>
    </source>
</evidence>
<keyword evidence="1" id="KW-0732">Signal</keyword>
<evidence type="ECO:0000313" key="3">
    <source>
        <dbReference type="Proteomes" id="UP000575083"/>
    </source>
</evidence>
<gene>
    <name evidence="2" type="ORF">HNP48_006292</name>
</gene>